<dbReference type="InterPro" id="IPR021314">
    <property type="entry name" value="DUF2911"/>
</dbReference>
<evidence type="ECO:0000313" key="3">
    <source>
        <dbReference type="Proteomes" id="UP001500552"/>
    </source>
</evidence>
<keyword evidence="3" id="KW-1185">Reference proteome</keyword>
<protein>
    <recommendedName>
        <fullName evidence="4">DUF2911 domain-containing protein</fullName>
    </recommendedName>
</protein>
<evidence type="ECO:0008006" key="4">
    <source>
        <dbReference type="Google" id="ProtNLM"/>
    </source>
</evidence>
<feature type="chain" id="PRO_5046965808" description="DUF2911 domain-containing protein" evidence="1">
    <location>
        <begin position="18"/>
        <end position="205"/>
    </location>
</feature>
<dbReference type="Proteomes" id="UP001500552">
    <property type="component" value="Unassembled WGS sequence"/>
</dbReference>
<evidence type="ECO:0000256" key="1">
    <source>
        <dbReference type="SAM" id="SignalP"/>
    </source>
</evidence>
<dbReference type="RefSeq" id="WP_345158061.1">
    <property type="nucleotide sequence ID" value="NZ_BAABHC010000005.1"/>
</dbReference>
<dbReference type="PROSITE" id="PS51257">
    <property type="entry name" value="PROKAR_LIPOPROTEIN"/>
    <property type="match status" value="1"/>
</dbReference>
<comment type="caution">
    <text evidence="2">The sequence shown here is derived from an EMBL/GenBank/DDBJ whole genome shotgun (WGS) entry which is preliminary data.</text>
</comment>
<organism evidence="2 3">
    <name type="scientific">Pontibacter saemangeumensis</name>
    <dbReference type="NCBI Taxonomy" id="1084525"/>
    <lineage>
        <taxon>Bacteria</taxon>
        <taxon>Pseudomonadati</taxon>
        <taxon>Bacteroidota</taxon>
        <taxon>Cytophagia</taxon>
        <taxon>Cytophagales</taxon>
        <taxon>Hymenobacteraceae</taxon>
        <taxon>Pontibacter</taxon>
    </lineage>
</organism>
<name>A0ABP8LJV2_9BACT</name>
<feature type="signal peptide" evidence="1">
    <location>
        <begin position="1"/>
        <end position="17"/>
    </location>
</feature>
<evidence type="ECO:0000313" key="2">
    <source>
        <dbReference type="EMBL" id="GAA4429678.1"/>
    </source>
</evidence>
<sequence length="205" mass="22736">MKKTFLIIALVATTASALVGCSDTNQESLQEQAVSSENRETLDNVSTVAQQDTIKGSIPSEAAGSIGDVNIKISYYAPGVKGRIIWGGLVPYDQVWTTGAHMATSLEFEHDLVIGGQEIQAGKYALFTNPGREEWTVIINKNWEQHLADEYDQKEDVLRVKVKPTVQNQHQERLKYEIKQLSEKKGAIHMAWDDLIVSVPVSIQP</sequence>
<proteinExistence type="predicted"/>
<accession>A0ABP8LJV2</accession>
<keyword evidence="1" id="KW-0732">Signal</keyword>
<reference evidence="3" key="1">
    <citation type="journal article" date="2019" name="Int. J. Syst. Evol. Microbiol.">
        <title>The Global Catalogue of Microorganisms (GCM) 10K type strain sequencing project: providing services to taxonomists for standard genome sequencing and annotation.</title>
        <authorList>
            <consortium name="The Broad Institute Genomics Platform"/>
            <consortium name="The Broad Institute Genome Sequencing Center for Infectious Disease"/>
            <person name="Wu L."/>
            <person name="Ma J."/>
        </authorList>
    </citation>
    <scope>NUCLEOTIDE SEQUENCE [LARGE SCALE GENOMIC DNA]</scope>
    <source>
        <strain evidence="3">JCM 17926</strain>
    </source>
</reference>
<dbReference type="Pfam" id="PF11138">
    <property type="entry name" value="DUF2911"/>
    <property type="match status" value="1"/>
</dbReference>
<dbReference type="EMBL" id="BAABHC010000005">
    <property type="protein sequence ID" value="GAA4429678.1"/>
    <property type="molecule type" value="Genomic_DNA"/>
</dbReference>
<gene>
    <name evidence="2" type="ORF">GCM10023188_15370</name>
</gene>